<organism evidence="2 3">
    <name type="scientific">Ruegeria atlantica</name>
    <dbReference type="NCBI Taxonomy" id="81569"/>
    <lineage>
        <taxon>Bacteria</taxon>
        <taxon>Pseudomonadati</taxon>
        <taxon>Pseudomonadota</taxon>
        <taxon>Alphaproteobacteria</taxon>
        <taxon>Rhodobacterales</taxon>
        <taxon>Roseobacteraceae</taxon>
        <taxon>Ruegeria</taxon>
    </lineage>
</organism>
<comment type="caution">
    <text evidence="2">The sequence shown here is derived from an EMBL/GenBank/DDBJ whole genome shotgun (WGS) entry which is preliminary data.</text>
</comment>
<dbReference type="Proteomes" id="UP000597886">
    <property type="component" value="Unassembled WGS sequence"/>
</dbReference>
<dbReference type="GO" id="GO:0016747">
    <property type="term" value="F:acyltransferase activity, transferring groups other than amino-acyl groups"/>
    <property type="evidence" value="ECO:0007669"/>
    <property type="project" value="InterPro"/>
</dbReference>
<evidence type="ECO:0000313" key="2">
    <source>
        <dbReference type="EMBL" id="NOE18469.1"/>
    </source>
</evidence>
<evidence type="ECO:0000313" key="3">
    <source>
        <dbReference type="Proteomes" id="UP000597886"/>
    </source>
</evidence>
<dbReference type="InterPro" id="IPR000182">
    <property type="entry name" value="GNAT_dom"/>
</dbReference>
<feature type="domain" description="N-acetyltransferase" evidence="1">
    <location>
        <begin position="3"/>
        <end position="164"/>
    </location>
</feature>
<dbReference type="RefSeq" id="WP_171329894.1">
    <property type="nucleotide sequence ID" value="NZ_WVRA01000003.1"/>
</dbReference>
<reference evidence="2" key="1">
    <citation type="submission" date="2019-12" db="EMBL/GenBank/DDBJ databases">
        <title>Ruegeria JWLKs population differentiation of coral mucus and skeleton niches.</title>
        <authorList>
            <person name="Luo D."/>
        </authorList>
    </citation>
    <scope>NUCLEOTIDE SEQUENCE</scope>
    <source>
        <strain evidence="2">HKCCD6181</strain>
    </source>
</reference>
<proteinExistence type="predicted"/>
<dbReference type="InterPro" id="IPR016181">
    <property type="entry name" value="Acyl_CoA_acyltransferase"/>
</dbReference>
<evidence type="ECO:0000259" key="1">
    <source>
        <dbReference type="PROSITE" id="PS51186"/>
    </source>
</evidence>
<dbReference type="EMBL" id="WVRA01000003">
    <property type="protein sequence ID" value="NOE18469.1"/>
    <property type="molecule type" value="Genomic_DNA"/>
</dbReference>
<protein>
    <submittedName>
        <fullName evidence="2">GNAT family N-acetyltransferase</fullName>
    </submittedName>
</protein>
<dbReference type="CDD" id="cd04301">
    <property type="entry name" value="NAT_SF"/>
    <property type="match status" value="1"/>
</dbReference>
<dbReference type="Gene3D" id="3.40.630.30">
    <property type="match status" value="1"/>
</dbReference>
<gene>
    <name evidence="2" type="ORF">GS634_10120</name>
</gene>
<dbReference type="InterPro" id="IPR051556">
    <property type="entry name" value="N-term/lysine_N-AcTrnsfr"/>
</dbReference>
<sequence length="181" mass="19932">MSIEIRHVEAQDVSDIKRILTDDSVMLGTMRLPHVANANVEARINTGLGNYKLVAEVDGSVVGICFMSSTPDVPRHNHAGEIDLVAVRSDFQGKGIAKALLGAMLDLCDNWLQLERTGLLVWSDNTHAIELYEAFGFEREGVIRKYARRPGGFVDAVMMGRLSDHHTASDLRVGHQANHSI</sequence>
<dbReference type="PROSITE" id="PS51186">
    <property type="entry name" value="GNAT"/>
    <property type="match status" value="1"/>
</dbReference>
<dbReference type="AlphaFoldDB" id="A0AA90Z0L1"/>
<accession>A0AA90Z0L1</accession>
<dbReference type="Pfam" id="PF00583">
    <property type="entry name" value="Acetyltransf_1"/>
    <property type="match status" value="1"/>
</dbReference>
<dbReference type="PANTHER" id="PTHR42919">
    <property type="entry name" value="N-ALPHA-ACETYLTRANSFERASE"/>
    <property type="match status" value="1"/>
</dbReference>
<name>A0AA90Z0L1_9RHOB</name>
<dbReference type="SUPFAM" id="SSF55729">
    <property type="entry name" value="Acyl-CoA N-acyltransferases (Nat)"/>
    <property type="match status" value="1"/>
</dbReference>
<dbReference type="PANTHER" id="PTHR42919:SF35">
    <property type="entry name" value="N-ACETYLTRANSFERASE DOMAIN-CONTAINING PROTEIN"/>
    <property type="match status" value="1"/>
</dbReference>